<feature type="compositionally biased region" description="Polar residues" evidence="1">
    <location>
        <begin position="378"/>
        <end position="391"/>
    </location>
</feature>
<evidence type="ECO:0000313" key="3">
    <source>
        <dbReference type="Proteomes" id="UP000613401"/>
    </source>
</evidence>
<feature type="compositionally biased region" description="Polar residues" evidence="1">
    <location>
        <begin position="1136"/>
        <end position="1155"/>
    </location>
</feature>
<dbReference type="Proteomes" id="UP000613401">
    <property type="component" value="Unassembled WGS sequence"/>
</dbReference>
<protein>
    <recommendedName>
        <fullName evidence="4">C2H2-type domain-containing protein</fullName>
    </recommendedName>
</protein>
<evidence type="ECO:0008006" key="4">
    <source>
        <dbReference type="Google" id="ProtNLM"/>
    </source>
</evidence>
<feature type="compositionally biased region" description="Polar residues" evidence="1">
    <location>
        <begin position="404"/>
        <end position="425"/>
    </location>
</feature>
<sequence length="1290" mass="145356">MFGLPNLPEPLHFLQEKCFEDDYLPPQRLKLAGLPYNEDSRSIHDVCLDIFGTPDPLIDQFSKLSFNDVYGDGDSDGEPERGASSRGLGSEAITSYLDAAKAAKDEDVLGSEPKATSGDINTNDVRNPETYLEPKFVDTSRKSGITYQDAPQAPSKLLDYFEEQRQEAQDLSELPTSLQANGPPDVGPGDFRIVKPKLKLACPYLKHDPATYGERPSCRGPSFATTHRLNIFSTDDEVAGHLLSKASCERSLHLTVEGFDALQKEKLQSKRRGWAKSEVEKWVDIYRILFPDCNDIPDPYYHPNFNGVTPGPPTARNEHALDIESIFPRELPPELEEEAFRKLGEVIGSQQWDRRKRRKVVHVFQTAFQTYAAKVLQQPQDTTSGEASVQRSETEKESDEPKTESNTTLSSTHSPPEAKTSSSTAALGESHMQRSRSVSHETFTDTHATKDNGSPPLQIRDFNFGDDLNLQCWPEWNRGYWRVHSSKWPLQSPLFQSFSGFPNPSRPANAEDKSKDDDSEEYDSDDGRYSPVADKPRSRHYVWCSGWKLQATTMAKASYYYRAHTLSAEKARYYYSIDNTINEMSREIARGLRPRLQLPVWTWSMSDHRGFWSTISRHGRGTRYPFVNLGLDFIYIHERGWPELQATVDKRHHRWMRSICNLLLDTEINVNAGSEDEARREIIKGFTEDNLRLWRARHHLPDLKVIKRVLADGMPQVLDEWAYFQTRYLLREAYDEHWRRTRQEIATETQWLPAIMSPTIKTEAVTPPMAGRDDTEGLASRMSGLDLDAFPTPPTFRKRQSMGSPTKVKFEKSFDWKSVFNGKKEDKHEIDGLQSHASWPAPVQHPQQTAQFPAPVAKSFDFSNFGREHSPQFELPARSPDQPPFPIPQRSTSKHNRVKSYSQGTFHFEECGEQVITPPAAELEGPTLAPPLACPYLKHDPKTYGQRRGCRGASFTSTHRLKTHRQKPNCPRCRMTFSAEADVREHLKSQSLCEVLEGVSVEGFDEVQEKQLKSKKRGRVVKSEQDKWKEIYRILFPDSSEIPDPLYSLAFDDTTPTGPAQADHQDAEAIFKQPVPRKLEEETLSLMEDAVGGQLNTKKRRKIMDVCKDFAIKMLRSPRKGKSSATRSKELARKATITTSPATPGSLDRTQGSPDSSHRPRTSEAPGPMLMLSLDGALETGSKVAPEAGLSTMDTHWALPEQGGFDMGQEFDFSDWPLWNQALAEGSSYGWSNGGMGSPYKMTFEEAQGNAGNQGYEGVPLSSCGVTDHGSSVEVGINSHQIGATAEALR</sequence>
<dbReference type="PANTHER" id="PTHR38166:SF1">
    <property type="entry name" value="C2H2-TYPE DOMAIN-CONTAINING PROTEIN"/>
    <property type="match status" value="1"/>
</dbReference>
<feature type="region of interest" description="Disordered" evidence="1">
    <location>
        <begin position="70"/>
        <end position="89"/>
    </location>
</feature>
<feature type="region of interest" description="Disordered" evidence="1">
    <location>
        <begin position="378"/>
        <end position="458"/>
    </location>
</feature>
<feature type="region of interest" description="Disordered" evidence="1">
    <location>
        <begin position="104"/>
        <end position="137"/>
    </location>
</feature>
<evidence type="ECO:0000256" key="1">
    <source>
        <dbReference type="SAM" id="MobiDB-lite"/>
    </source>
</evidence>
<evidence type="ECO:0000313" key="2">
    <source>
        <dbReference type="EMBL" id="KAF3807282.1"/>
    </source>
</evidence>
<dbReference type="EMBL" id="WVTB01000030">
    <property type="protein sequence ID" value="KAF3807282.1"/>
    <property type="molecule type" value="Genomic_DNA"/>
</dbReference>
<reference evidence="2" key="2">
    <citation type="submission" date="2020-03" db="EMBL/GenBank/DDBJ databases">
        <authorList>
            <person name="Fu F.-F."/>
            <person name="Chen J."/>
        </authorList>
    </citation>
    <scope>NUCLEOTIDE SEQUENCE</scope>
    <source>
        <strain evidence="2">Lc1</strain>
    </source>
</reference>
<accession>A0A8H4CP62</accession>
<feature type="region of interest" description="Disordered" evidence="1">
    <location>
        <begin position="165"/>
        <end position="189"/>
    </location>
</feature>
<organism evidence="2 3">
    <name type="scientific">Colletotrichum gloeosporioides</name>
    <name type="common">Anthracnose fungus</name>
    <name type="synonym">Glomerella cingulata</name>
    <dbReference type="NCBI Taxonomy" id="474922"/>
    <lineage>
        <taxon>Eukaryota</taxon>
        <taxon>Fungi</taxon>
        <taxon>Dikarya</taxon>
        <taxon>Ascomycota</taxon>
        <taxon>Pezizomycotina</taxon>
        <taxon>Sordariomycetes</taxon>
        <taxon>Hypocreomycetidae</taxon>
        <taxon>Glomerellales</taxon>
        <taxon>Glomerellaceae</taxon>
        <taxon>Colletotrichum</taxon>
        <taxon>Colletotrichum gloeosporioides species complex</taxon>
    </lineage>
</organism>
<dbReference type="PANTHER" id="PTHR38166">
    <property type="entry name" value="C2H2-TYPE DOMAIN-CONTAINING PROTEIN-RELATED"/>
    <property type="match status" value="1"/>
</dbReference>
<feature type="region of interest" description="Disordered" evidence="1">
    <location>
        <begin position="499"/>
        <end position="533"/>
    </location>
</feature>
<name>A0A8H4CP62_COLGL</name>
<gene>
    <name evidence="2" type="ORF">GCG54_00008737</name>
</gene>
<keyword evidence="3" id="KW-1185">Reference proteome</keyword>
<dbReference type="GeneID" id="69015877"/>
<dbReference type="RefSeq" id="XP_045266441.1">
    <property type="nucleotide sequence ID" value="XM_045408698.1"/>
</dbReference>
<feature type="region of interest" description="Disordered" evidence="1">
    <location>
        <begin position="1117"/>
        <end position="1169"/>
    </location>
</feature>
<feature type="compositionally biased region" description="Basic and acidic residues" evidence="1">
    <location>
        <begin position="438"/>
        <end position="450"/>
    </location>
</feature>
<feature type="compositionally biased region" description="Basic and acidic residues" evidence="1">
    <location>
        <begin position="392"/>
        <end position="403"/>
    </location>
</feature>
<proteinExistence type="predicted"/>
<reference evidence="2" key="1">
    <citation type="journal article" date="2020" name="Phytopathology">
        <title>Genome sequence and comparative analysis of Colletotrichum gloeosporioides isolated from Liriodendron leaves.</title>
        <authorList>
            <person name="Fu F.F."/>
            <person name="Hao Z."/>
            <person name="Wang P."/>
            <person name="Lu Y."/>
            <person name="Xue L.J."/>
            <person name="Wei G."/>
            <person name="Tian Y."/>
            <person name="Baishi H."/>
            <person name="Xu H."/>
            <person name="Shi J."/>
            <person name="Cheng T."/>
            <person name="Wang G."/>
            <person name="Yi Y."/>
            <person name="Chen J."/>
        </authorList>
    </citation>
    <scope>NUCLEOTIDE SEQUENCE</scope>
    <source>
        <strain evidence="2">Lc1</strain>
    </source>
</reference>
<comment type="caution">
    <text evidence="2">The sequence shown here is derived from an EMBL/GenBank/DDBJ whole genome shotgun (WGS) entry which is preliminary data.</text>
</comment>
<feature type="region of interest" description="Disordered" evidence="1">
    <location>
        <begin position="871"/>
        <end position="897"/>
    </location>
</feature>